<proteinExistence type="predicted"/>
<accession>A0A918K935</accession>
<keyword evidence="3" id="KW-1185">Reference proteome</keyword>
<organism evidence="2 3">
    <name type="scientific">Streptomyces fructofermentans</name>
    <dbReference type="NCBI Taxonomy" id="152141"/>
    <lineage>
        <taxon>Bacteria</taxon>
        <taxon>Bacillati</taxon>
        <taxon>Actinomycetota</taxon>
        <taxon>Actinomycetes</taxon>
        <taxon>Kitasatosporales</taxon>
        <taxon>Streptomycetaceae</taxon>
        <taxon>Streptomyces</taxon>
    </lineage>
</organism>
<evidence type="ECO:0000313" key="3">
    <source>
        <dbReference type="Proteomes" id="UP000645555"/>
    </source>
</evidence>
<comment type="caution">
    <text evidence="2">The sequence shown here is derived from an EMBL/GenBank/DDBJ whole genome shotgun (WGS) entry which is preliminary data.</text>
</comment>
<sequence length="59" mass="6317">MQEEAASAGELLTSPSEQVLPPHDLLGTGSDRLLEIPSHAHRSPQVVFVSILSKEALNI</sequence>
<reference evidence="2" key="1">
    <citation type="journal article" date="2014" name="Int. J. Syst. Evol. Microbiol.">
        <title>Complete genome sequence of Corynebacterium casei LMG S-19264T (=DSM 44701T), isolated from a smear-ripened cheese.</title>
        <authorList>
            <consortium name="US DOE Joint Genome Institute (JGI-PGF)"/>
            <person name="Walter F."/>
            <person name="Albersmeier A."/>
            <person name="Kalinowski J."/>
            <person name="Ruckert C."/>
        </authorList>
    </citation>
    <scope>NUCLEOTIDE SEQUENCE</scope>
    <source>
        <strain evidence="2">JCM 4956</strain>
    </source>
</reference>
<evidence type="ECO:0000256" key="1">
    <source>
        <dbReference type="SAM" id="MobiDB-lite"/>
    </source>
</evidence>
<dbReference type="Proteomes" id="UP000645555">
    <property type="component" value="Unassembled WGS sequence"/>
</dbReference>
<gene>
    <name evidence="2" type="ORF">GCM10010515_19430</name>
</gene>
<dbReference type="EMBL" id="BMWD01000005">
    <property type="protein sequence ID" value="GGX52300.1"/>
    <property type="molecule type" value="Genomic_DNA"/>
</dbReference>
<evidence type="ECO:0000313" key="2">
    <source>
        <dbReference type="EMBL" id="GGX52300.1"/>
    </source>
</evidence>
<feature type="region of interest" description="Disordered" evidence="1">
    <location>
        <begin position="1"/>
        <end position="26"/>
    </location>
</feature>
<dbReference type="AlphaFoldDB" id="A0A918K935"/>
<name>A0A918K935_9ACTN</name>
<reference evidence="2" key="2">
    <citation type="submission" date="2020-09" db="EMBL/GenBank/DDBJ databases">
        <authorList>
            <person name="Sun Q."/>
            <person name="Ohkuma M."/>
        </authorList>
    </citation>
    <scope>NUCLEOTIDE SEQUENCE</scope>
    <source>
        <strain evidence="2">JCM 4956</strain>
    </source>
</reference>
<protein>
    <submittedName>
        <fullName evidence="2">Uncharacterized protein</fullName>
    </submittedName>
</protein>